<dbReference type="RefSeq" id="WP_331717813.1">
    <property type="nucleotide sequence ID" value="NZ_CP108189.1"/>
</dbReference>
<geneLocation type="plasmid" evidence="2 3">
    <name>unnamed1</name>
</geneLocation>
<proteinExistence type="predicted"/>
<evidence type="ECO:0000313" key="2">
    <source>
        <dbReference type="EMBL" id="WTR75895.1"/>
    </source>
</evidence>
<name>A0ABZ1LSW6_9ACTN</name>
<feature type="region of interest" description="Disordered" evidence="1">
    <location>
        <begin position="83"/>
        <end position="103"/>
    </location>
</feature>
<sequence length="125" mass="13684">MTDLTYTRLTHAIASLEKNIARDSDEIQVRAQFMDVIAQDTARVAEMIGAMKVDDDTISETKELSKILRGLSEATLAYASSADTTAKSAHAAGEQARTTHAGIDEAVSRAPVNVSEVDREWFRQE</sequence>
<evidence type="ECO:0008006" key="4">
    <source>
        <dbReference type="Google" id="ProtNLM"/>
    </source>
</evidence>
<dbReference type="Proteomes" id="UP001622594">
    <property type="component" value="Plasmid unnamed1"/>
</dbReference>
<evidence type="ECO:0000313" key="3">
    <source>
        <dbReference type="Proteomes" id="UP001622594"/>
    </source>
</evidence>
<evidence type="ECO:0000256" key="1">
    <source>
        <dbReference type="SAM" id="MobiDB-lite"/>
    </source>
</evidence>
<protein>
    <recommendedName>
        <fullName evidence="4">Conjugal transfer protein TraB</fullName>
    </recommendedName>
</protein>
<gene>
    <name evidence="2" type="ORF">OG814_42345</name>
</gene>
<keyword evidence="2" id="KW-0614">Plasmid</keyword>
<dbReference type="EMBL" id="CP108189">
    <property type="protein sequence ID" value="WTR75895.1"/>
    <property type="molecule type" value="Genomic_DNA"/>
</dbReference>
<keyword evidence="3" id="KW-1185">Reference proteome</keyword>
<reference evidence="2 3" key="1">
    <citation type="submission" date="2022-10" db="EMBL/GenBank/DDBJ databases">
        <title>The complete genomes of actinobacterial strains from the NBC collection.</title>
        <authorList>
            <person name="Joergensen T.S."/>
            <person name="Alvarez Arevalo M."/>
            <person name="Sterndorff E.B."/>
            <person name="Faurdal D."/>
            <person name="Vuksanovic O."/>
            <person name="Mourched A.-S."/>
            <person name="Charusanti P."/>
            <person name="Shaw S."/>
            <person name="Blin K."/>
            <person name="Weber T."/>
        </authorList>
    </citation>
    <scope>NUCLEOTIDE SEQUENCE [LARGE SCALE GENOMIC DNA]</scope>
    <source>
        <strain evidence="2 3">NBC_00123</strain>
        <plasmid evidence="2 3">unnamed1</plasmid>
    </source>
</reference>
<organism evidence="2 3">
    <name type="scientific">Streptomyces zaomyceticus</name>
    <dbReference type="NCBI Taxonomy" id="68286"/>
    <lineage>
        <taxon>Bacteria</taxon>
        <taxon>Bacillati</taxon>
        <taxon>Actinomycetota</taxon>
        <taxon>Actinomycetes</taxon>
        <taxon>Kitasatosporales</taxon>
        <taxon>Streptomycetaceae</taxon>
        <taxon>Streptomyces</taxon>
    </lineage>
</organism>
<accession>A0ABZ1LSW6</accession>